<evidence type="ECO:0000313" key="1">
    <source>
        <dbReference type="EMBL" id="GAA3131721.1"/>
    </source>
</evidence>
<gene>
    <name evidence="1" type="ORF">GCM10010466_22910</name>
</gene>
<keyword evidence="2" id="KW-1185">Reference proteome</keyword>
<organism evidence="1 2">
    <name type="scientific">Planomonospora alba</name>
    <dbReference type="NCBI Taxonomy" id="161354"/>
    <lineage>
        <taxon>Bacteria</taxon>
        <taxon>Bacillati</taxon>
        <taxon>Actinomycetota</taxon>
        <taxon>Actinomycetes</taxon>
        <taxon>Streptosporangiales</taxon>
        <taxon>Streptosporangiaceae</taxon>
        <taxon>Planomonospora</taxon>
    </lineage>
</organism>
<reference evidence="2" key="1">
    <citation type="journal article" date="2019" name="Int. J. Syst. Evol. Microbiol.">
        <title>The Global Catalogue of Microorganisms (GCM) 10K type strain sequencing project: providing services to taxonomists for standard genome sequencing and annotation.</title>
        <authorList>
            <consortium name="The Broad Institute Genomics Platform"/>
            <consortium name="The Broad Institute Genome Sequencing Center for Infectious Disease"/>
            <person name="Wu L."/>
            <person name="Ma J."/>
        </authorList>
    </citation>
    <scope>NUCLEOTIDE SEQUENCE [LARGE SCALE GENOMIC DNA]</scope>
    <source>
        <strain evidence="2">JCM 9373</strain>
    </source>
</reference>
<sequence length="206" mass="23441">MTMPIVSFSDLSKHSRQVAETIDRFHRVHIKRRDGEDLFISTARHDRQREETADVAARMIAALLASDEGVRAVLHALPLVFPWARHLSADEGREFVQELVDATRDAVDLDVHATLHRVIVEWRATARILADPALTAQLTRSLPEEDPDRQHRLRGRLASGTLGGRECPQWEYEVTAGGRVRYLVDEHRRTVHLVYASPRHPKDTDA</sequence>
<protein>
    <submittedName>
        <fullName evidence="1">Uncharacterized protein</fullName>
    </submittedName>
</protein>
<evidence type="ECO:0000313" key="2">
    <source>
        <dbReference type="Proteomes" id="UP001500320"/>
    </source>
</evidence>
<accession>A0ABP6N0J7</accession>
<dbReference type="RefSeq" id="WP_344858596.1">
    <property type="nucleotide sequence ID" value="NZ_BAAAUT010000015.1"/>
</dbReference>
<proteinExistence type="predicted"/>
<dbReference type="EMBL" id="BAAAUT010000015">
    <property type="protein sequence ID" value="GAA3131721.1"/>
    <property type="molecule type" value="Genomic_DNA"/>
</dbReference>
<dbReference type="Proteomes" id="UP001500320">
    <property type="component" value="Unassembled WGS sequence"/>
</dbReference>
<comment type="caution">
    <text evidence="1">The sequence shown here is derived from an EMBL/GenBank/DDBJ whole genome shotgun (WGS) entry which is preliminary data.</text>
</comment>
<name>A0ABP6N0J7_9ACTN</name>